<dbReference type="GO" id="GO:0005737">
    <property type="term" value="C:cytoplasm"/>
    <property type="evidence" value="ECO:0007669"/>
    <property type="project" value="UniProtKB-SubCell"/>
</dbReference>
<dbReference type="Gene3D" id="3.40.390.30">
    <property type="entry name" value="Metalloproteases ('zincins'), catalytic domain"/>
    <property type="match status" value="1"/>
</dbReference>
<dbReference type="EC" id="3.1.-.-" evidence="7"/>
<evidence type="ECO:0000256" key="2">
    <source>
        <dbReference type="ARBA" id="ARBA00022722"/>
    </source>
</evidence>
<dbReference type="NCBIfam" id="TIGR00043">
    <property type="entry name" value="rRNA maturation RNase YbeY"/>
    <property type="match status" value="1"/>
</dbReference>
<dbReference type="Proteomes" id="UP000426027">
    <property type="component" value="Chromosome"/>
</dbReference>
<evidence type="ECO:0000256" key="7">
    <source>
        <dbReference type="HAMAP-Rule" id="MF_00009"/>
    </source>
</evidence>
<keyword evidence="4 7" id="KW-0255">Endonuclease</keyword>
<dbReference type="InterPro" id="IPR002036">
    <property type="entry name" value="YbeY"/>
</dbReference>
<keyword evidence="7" id="KW-0690">Ribosome biogenesis</keyword>
<evidence type="ECO:0000256" key="6">
    <source>
        <dbReference type="ARBA" id="ARBA00022833"/>
    </source>
</evidence>
<keyword evidence="7" id="KW-0698">rRNA processing</keyword>
<proteinExistence type="inferred from homology"/>
<dbReference type="GO" id="GO:0008270">
    <property type="term" value="F:zinc ion binding"/>
    <property type="evidence" value="ECO:0007669"/>
    <property type="project" value="UniProtKB-UniRule"/>
</dbReference>
<dbReference type="PANTHER" id="PTHR46986">
    <property type="entry name" value="ENDORIBONUCLEASE YBEY, CHLOROPLASTIC"/>
    <property type="match status" value="1"/>
</dbReference>
<evidence type="ECO:0000256" key="1">
    <source>
        <dbReference type="ARBA" id="ARBA00010875"/>
    </source>
</evidence>
<accession>A0A6I6H6C3</accession>
<comment type="function">
    <text evidence="7">Single strand-specific metallo-endoribonuclease involved in late-stage 70S ribosome quality control and in maturation of the 3' terminus of the 16S rRNA.</text>
</comment>
<feature type="binding site" evidence="7">
    <location>
        <position position="114"/>
    </location>
    <ligand>
        <name>Zn(2+)</name>
        <dbReference type="ChEBI" id="CHEBI:29105"/>
        <note>catalytic</note>
    </ligand>
</feature>
<organism evidence="8 9">
    <name type="scientific">Phnomibacter ginsenosidimutans</name>
    <dbReference type="NCBI Taxonomy" id="2676868"/>
    <lineage>
        <taxon>Bacteria</taxon>
        <taxon>Pseudomonadati</taxon>
        <taxon>Bacteroidota</taxon>
        <taxon>Chitinophagia</taxon>
        <taxon>Chitinophagales</taxon>
        <taxon>Chitinophagaceae</taxon>
        <taxon>Phnomibacter</taxon>
    </lineage>
</organism>
<dbReference type="PANTHER" id="PTHR46986:SF1">
    <property type="entry name" value="ENDORIBONUCLEASE YBEY, CHLOROPLASTIC"/>
    <property type="match status" value="1"/>
</dbReference>
<evidence type="ECO:0000313" key="9">
    <source>
        <dbReference type="Proteomes" id="UP000426027"/>
    </source>
</evidence>
<keyword evidence="7" id="KW-0963">Cytoplasm</keyword>
<keyword evidence="3 7" id="KW-0479">Metal-binding</keyword>
<keyword evidence="6 7" id="KW-0862">Zinc</keyword>
<evidence type="ECO:0000313" key="8">
    <source>
        <dbReference type="EMBL" id="QGW29861.1"/>
    </source>
</evidence>
<sequence>MAVTFSYADVRLNYNQKQKLKGFIAHMAAREGYTLEQLNYVFCSDAFLLDINQRFLNHDDYTDIITFDLRKNRKMSEIIGEIYISIDRVKDNAVLHGVPFESELIRVTCHGMLHLCGYRDKKKADIIAMRAAEERCLSLYPSFQ</sequence>
<dbReference type="EMBL" id="CP046566">
    <property type="protein sequence ID" value="QGW29861.1"/>
    <property type="molecule type" value="Genomic_DNA"/>
</dbReference>
<comment type="subcellular location">
    <subcellularLocation>
        <location evidence="7">Cytoplasm</location>
    </subcellularLocation>
</comment>
<dbReference type="InterPro" id="IPR023091">
    <property type="entry name" value="MetalPrtase_cat_dom_sf_prd"/>
</dbReference>
<dbReference type="Pfam" id="PF02130">
    <property type="entry name" value="YbeY"/>
    <property type="match status" value="1"/>
</dbReference>
<dbReference type="SUPFAM" id="SSF55486">
    <property type="entry name" value="Metalloproteases ('zincins'), catalytic domain"/>
    <property type="match status" value="1"/>
</dbReference>
<dbReference type="GO" id="GO:0006364">
    <property type="term" value="P:rRNA processing"/>
    <property type="evidence" value="ECO:0007669"/>
    <property type="project" value="UniProtKB-UniRule"/>
</dbReference>
<gene>
    <name evidence="7 8" type="primary">ybeY</name>
    <name evidence="8" type="ORF">GLV81_18590</name>
</gene>
<evidence type="ECO:0000256" key="3">
    <source>
        <dbReference type="ARBA" id="ARBA00022723"/>
    </source>
</evidence>
<dbReference type="HAMAP" id="MF_00009">
    <property type="entry name" value="Endoribonucl_YbeY"/>
    <property type="match status" value="1"/>
</dbReference>
<feature type="binding site" evidence="7">
    <location>
        <position position="110"/>
    </location>
    <ligand>
        <name>Zn(2+)</name>
        <dbReference type="ChEBI" id="CHEBI:29105"/>
        <note>catalytic</note>
    </ligand>
</feature>
<comment type="cofactor">
    <cofactor evidence="7">
        <name>Zn(2+)</name>
        <dbReference type="ChEBI" id="CHEBI:29105"/>
    </cofactor>
    <text evidence="7">Binds 1 zinc ion.</text>
</comment>
<keyword evidence="5 7" id="KW-0378">Hydrolase</keyword>
<dbReference type="GO" id="GO:0004222">
    <property type="term" value="F:metalloendopeptidase activity"/>
    <property type="evidence" value="ECO:0007669"/>
    <property type="project" value="InterPro"/>
</dbReference>
<dbReference type="AlphaFoldDB" id="A0A6I6H6C3"/>
<feature type="binding site" evidence="7">
    <location>
        <position position="120"/>
    </location>
    <ligand>
        <name>Zn(2+)</name>
        <dbReference type="ChEBI" id="CHEBI:29105"/>
        <note>catalytic</note>
    </ligand>
</feature>
<comment type="similarity">
    <text evidence="1 7">Belongs to the endoribonuclease YbeY family.</text>
</comment>
<reference evidence="8 9" key="1">
    <citation type="submission" date="2019-11" db="EMBL/GenBank/DDBJ databases">
        <authorList>
            <person name="Im W.T."/>
        </authorList>
    </citation>
    <scope>NUCLEOTIDE SEQUENCE [LARGE SCALE GENOMIC DNA]</scope>
    <source>
        <strain evidence="8 9">SB-02</strain>
    </source>
</reference>
<evidence type="ECO:0000256" key="4">
    <source>
        <dbReference type="ARBA" id="ARBA00022759"/>
    </source>
</evidence>
<dbReference type="GO" id="GO:0004521">
    <property type="term" value="F:RNA endonuclease activity"/>
    <property type="evidence" value="ECO:0007669"/>
    <property type="project" value="UniProtKB-UniRule"/>
</dbReference>
<keyword evidence="2 7" id="KW-0540">Nuclease</keyword>
<dbReference type="KEGG" id="fls:GLV81_18590"/>
<keyword evidence="9" id="KW-1185">Reference proteome</keyword>
<name>A0A6I6H6C3_9BACT</name>
<evidence type="ECO:0000256" key="5">
    <source>
        <dbReference type="ARBA" id="ARBA00022801"/>
    </source>
</evidence>
<protein>
    <recommendedName>
        <fullName evidence="7">Endoribonuclease YbeY</fullName>
        <ecNumber evidence="7">3.1.-.-</ecNumber>
    </recommendedName>
</protein>